<name>A0A1C3EMR1_9GAMM</name>
<dbReference type="Pfam" id="PF08811">
    <property type="entry name" value="DUF1800"/>
    <property type="match status" value="1"/>
</dbReference>
<dbReference type="OrthoDB" id="9772295at2"/>
<evidence type="ECO:0000313" key="1">
    <source>
        <dbReference type="EMBL" id="ODA34499.1"/>
    </source>
</evidence>
<protein>
    <submittedName>
        <fullName evidence="1">Uncharacterized protein</fullName>
    </submittedName>
</protein>
<evidence type="ECO:0000313" key="2">
    <source>
        <dbReference type="Proteomes" id="UP000094936"/>
    </source>
</evidence>
<organism evidence="1 2">
    <name type="scientific">Veronia pacifica</name>
    <dbReference type="NCBI Taxonomy" id="1080227"/>
    <lineage>
        <taxon>Bacteria</taxon>
        <taxon>Pseudomonadati</taxon>
        <taxon>Pseudomonadota</taxon>
        <taxon>Gammaproteobacteria</taxon>
        <taxon>Vibrionales</taxon>
        <taxon>Vibrionaceae</taxon>
        <taxon>Veronia</taxon>
    </lineage>
</organism>
<accession>A0A1C3EMR1</accession>
<dbReference type="AlphaFoldDB" id="A0A1C3EMR1"/>
<dbReference type="Proteomes" id="UP000094936">
    <property type="component" value="Unassembled WGS sequence"/>
</dbReference>
<proteinExistence type="predicted"/>
<dbReference type="EMBL" id="LYBM01000007">
    <property type="protein sequence ID" value="ODA34499.1"/>
    <property type="molecule type" value="Genomic_DNA"/>
</dbReference>
<dbReference type="InterPro" id="IPR014917">
    <property type="entry name" value="DUF1800"/>
</dbReference>
<reference evidence="1 2" key="1">
    <citation type="submission" date="2016-05" db="EMBL/GenBank/DDBJ databases">
        <title>Genomic Taxonomy of the Vibrionaceae.</title>
        <authorList>
            <person name="Gomez-Gil B."/>
            <person name="Enciso-Ibarra J."/>
        </authorList>
    </citation>
    <scope>NUCLEOTIDE SEQUENCE [LARGE SCALE GENOMIC DNA]</scope>
    <source>
        <strain evidence="1 2">CAIM 1920</strain>
    </source>
</reference>
<sequence length="576" mass="65812">MSEYKLYGQVAQYILQNKDSHKEEYRNIIRRFLNRATYGYTEELVDKVEKVGLQEWLNTQRDEEKTVISERAHIFTDLYCDHPKEKRKMKICKTIDKKSFEGLLWQTALDAPDQLRQRVAFALSQIFVVSGPGISRGVTVRYRFLAAYHDMLVEHSLGSFRDLLKHVTLHPTMGQMLGLNSSSKANEEKGTFPDENYAREVMQLFTIGLVKLKMDGSVLTKGGVAVETYTQKDVEEMARALTGWRGGSYDESIWNHKPLKAKASLHDTGSKVILGKEIPGGNANQDLNHVLDILCEHPNTAPFISKALIKMLVQSNPRTKFVEDIANVFVDTKGDLFAVVSAILLHDDALLDIGPRYRRSAENDRFGKVKEPLMCVTNACRSLGMTYAKETERYKGLNMAGIGQSFYGSPTVFNFFEPDFAPKGEVTNKKLIAPEAELLGVISVKRYENLCWKLVTTYEKNYRNNNSPGWDIKPFKKALDVDEENNWESGPFLDLIEKRFFMGTMSFSLRNRLTRHIERAQKSQDEVTRAALIKEVLYLSIISPEFQTFEHEVVNWNIWKKESKELIELMEAGGDV</sequence>
<keyword evidence="2" id="KW-1185">Reference proteome</keyword>
<dbReference type="PANTHER" id="PTHR43737">
    <property type="entry name" value="BLL7424 PROTEIN"/>
    <property type="match status" value="1"/>
</dbReference>
<dbReference type="PANTHER" id="PTHR43737:SF1">
    <property type="entry name" value="DUF1501 DOMAIN-CONTAINING PROTEIN"/>
    <property type="match status" value="1"/>
</dbReference>
<gene>
    <name evidence="1" type="ORF">A8L45_05880</name>
</gene>
<comment type="caution">
    <text evidence="1">The sequence shown here is derived from an EMBL/GenBank/DDBJ whole genome shotgun (WGS) entry which is preliminary data.</text>
</comment>
<dbReference type="RefSeq" id="WP_068900194.1">
    <property type="nucleotide sequence ID" value="NZ_JBHUIF010000015.1"/>
</dbReference>